<evidence type="ECO:0000313" key="1">
    <source>
        <dbReference type="EMBL" id="EKM73571.1"/>
    </source>
</evidence>
<dbReference type="GeneID" id="18828278"/>
<dbReference type="AlphaFoldDB" id="K5WEB9"/>
<dbReference type="Proteomes" id="UP000008493">
    <property type="component" value="Unassembled WGS sequence"/>
</dbReference>
<dbReference type="KEGG" id="abp:AGABI1DRAFT134498"/>
<organism evidence="1 2">
    <name type="scientific">Agaricus bisporus var. burnettii (strain JB137-S8 / ATCC MYA-4627 / FGSC 10392)</name>
    <name type="common">White button mushroom</name>
    <dbReference type="NCBI Taxonomy" id="597362"/>
    <lineage>
        <taxon>Eukaryota</taxon>
        <taxon>Fungi</taxon>
        <taxon>Dikarya</taxon>
        <taxon>Basidiomycota</taxon>
        <taxon>Agaricomycotina</taxon>
        <taxon>Agaricomycetes</taxon>
        <taxon>Agaricomycetidae</taxon>
        <taxon>Agaricales</taxon>
        <taxon>Agaricineae</taxon>
        <taxon>Agaricaceae</taxon>
        <taxon>Agaricus</taxon>
    </lineage>
</organism>
<dbReference type="InParanoid" id="K5WEB9"/>
<gene>
    <name evidence="1" type="ORF">AGABI1DRAFT_134498</name>
</gene>
<protein>
    <submittedName>
        <fullName evidence="1">Uncharacterized protein</fullName>
    </submittedName>
</protein>
<dbReference type="RefSeq" id="XP_007335790.1">
    <property type="nucleotide sequence ID" value="XM_007335728.1"/>
</dbReference>
<dbReference type="EMBL" id="JH972452">
    <property type="protein sequence ID" value="EKM73571.1"/>
    <property type="molecule type" value="Genomic_DNA"/>
</dbReference>
<evidence type="ECO:0000313" key="2">
    <source>
        <dbReference type="Proteomes" id="UP000008493"/>
    </source>
</evidence>
<accession>K5WEB9</accession>
<name>K5WEB9_AGABU</name>
<keyword evidence="2" id="KW-1185">Reference proteome</keyword>
<reference evidence="2" key="1">
    <citation type="journal article" date="2012" name="Proc. Natl. Acad. Sci. U.S.A.">
        <title>Genome sequence of the button mushroom Agaricus bisporus reveals mechanisms governing adaptation to a humic-rich ecological niche.</title>
        <authorList>
            <person name="Morin E."/>
            <person name="Kohler A."/>
            <person name="Baker A.R."/>
            <person name="Foulongne-Oriol M."/>
            <person name="Lombard V."/>
            <person name="Nagy L.G."/>
            <person name="Ohm R.A."/>
            <person name="Patyshakuliyeva A."/>
            <person name="Brun A."/>
            <person name="Aerts A.L."/>
            <person name="Bailey A.M."/>
            <person name="Billette C."/>
            <person name="Coutinho P.M."/>
            <person name="Deakin G."/>
            <person name="Doddapaneni H."/>
            <person name="Floudas D."/>
            <person name="Grimwood J."/>
            <person name="Hilden K."/>
            <person name="Kuees U."/>
            <person name="LaButti K.M."/>
            <person name="Lapidus A."/>
            <person name="Lindquist E.A."/>
            <person name="Lucas S.M."/>
            <person name="Murat C."/>
            <person name="Riley R.W."/>
            <person name="Salamov A.A."/>
            <person name="Schmutz J."/>
            <person name="Subramanian V."/>
            <person name="Woesten H.A.B."/>
            <person name="Xu J."/>
            <person name="Eastwood D.C."/>
            <person name="Foster G.D."/>
            <person name="Sonnenberg A.S."/>
            <person name="Cullen D."/>
            <person name="de Vries R.P."/>
            <person name="Lundell T."/>
            <person name="Hibbett D.S."/>
            <person name="Henrissat B."/>
            <person name="Burton K.S."/>
            <person name="Kerrigan R.W."/>
            <person name="Challen M.P."/>
            <person name="Grigoriev I.V."/>
            <person name="Martin F."/>
        </authorList>
    </citation>
    <scope>NUCLEOTIDE SEQUENCE [LARGE SCALE GENOMIC DNA]</scope>
    <source>
        <strain evidence="2">JB137-S8 / ATCC MYA-4627 / FGSC 10392</strain>
    </source>
</reference>
<dbReference type="HOGENOM" id="CLU_3086657_0_0_1"/>
<proteinExistence type="predicted"/>
<sequence>MDGVSLPLISSSKHVWFTGSTSPYADREMRHVGVDTREVMASLGIARNRKEH</sequence>